<proteinExistence type="predicted"/>
<dbReference type="OrthoDB" id="9977879at2"/>
<dbReference type="PROSITE" id="PS51257">
    <property type="entry name" value="PROKAR_LIPOPROTEIN"/>
    <property type="match status" value="1"/>
</dbReference>
<feature type="region of interest" description="Disordered" evidence="1">
    <location>
        <begin position="20"/>
        <end position="73"/>
    </location>
</feature>
<name>A0A2A2SGS7_9SPHN</name>
<comment type="caution">
    <text evidence="2">The sequence shown here is derived from an EMBL/GenBank/DDBJ whole genome shotgun (WGS) entry which is preliminary data.</text>
</comment>
<gene>
    <name evidence="2" type="ORF">CKY28_03440</name>
</gene>
<keyword evidence="3" id="KW-1185">Reference proteome</keyword>
<dbReference type="Proteomes" id="UP000218151">
    <property type="component" value="Unassembled WGS sequence"/>
</dbReference>
<evidence type="ECO:0000256" key="1">
    <source>
        <dbReference type="SAM" id="MobiDB-lite"/>
    </source>
</evidence>
<dbReference type="EMBL" id="NSLI01000002">
    <property type="protein sequence ID" value="PAX08456.1"/>
    <property type="molecule type" value="Genomic_DNA"/>
</dbReference>
<sequence length="73" mass="7093">MMAKLKRTAPLALLLTAAACGGGEDDRRTEANSVAEDPFGATGAPGADMTDNGVNDGASGPADNAAESVANGS</sequence>
<protein>
    <submittedName>
        <fullName evidence="2">Uncharacterized protein</fullName>
    </submittedName>
</protein>
<dbReference type="RefSeq" id="WP_095996966.1">
    <property type="nucleotide sequence ID" value="NZ_NSLI01000002.1"/>
</dbReference>
<evidence type="ECO:0000313" key="3">
    <source>
        <dbReference type="Proteomes" id="UP000218151"/>
    </source>
</evidence>
<dbReference type="AlphaFoldDB" id="A0A2A2SGS7"/>
<organism evidence="2 3">
    <name type="scientific">Sphingomonas lenta</name>
    <dbReference type="NCBI Taxonomy" id="1141887"/>
    <lineage>
        <taxon>Bacteria</taxon>
        <taxon>Pseudomonadati</taxon>
        <taxon>Pseudomonadota</taxon>
        <taxon>Alphaproteobacteria</taxon>
        <taxon>Sphingomonadales</taxon>
        <taxon>Sphingomonadaceae</taxon>
        <taxon>Sphingomonas</taxon>
    </lineage>
</organism>
<reference evidence="3" key="1">
    <citation type="submission" date="2017-09" db="EMBL/GenBank/DDBJ databases">
        <authorList>
            <person name="Feng G."/>
            <person name="Zhu H."/>
        </authorList>
    </citation>
    <scope>NUCLEOTIDE SEQUENCE [LARGE SCALE GENOMIC DNA]</scope>
    <source>
        <strain evidence="3">1PNM-20</strain>
    </source>
</reference>
<accession>A0A2A2SGS7</accession>
<evidence type="ECO:0000313" key="2">
    <source>
        <dbReference type="EMBL" id="PAX08456.1"/>
    </source>
</evidence>